<proteinExistence type="predicted"/>
<evidence type="ECO:0000313" key="1">
    <source>
        <dbReference type="EnsemblMetazoa" id="MESCA001567-PA"/>
    </source>
</evidence>
<evidence type="ECO:0008006" key="3">
    <source>
        <dbReference type="Google" id="ProtNLM"/>
    </source>
</evidence>
<dbReference type="InterPro" id="IPR013761">
    <property type="entry name" value="SAM/pointed_sf"/>
</dbReference>
<dbReference type="HOGENOM" id="CLU_1361814_0_0_1"/>
<reference evidence="1" key="2">
    <citation type="submission" date="2015-06" db="UniProtKB">
        <authorList>
            <consortium name="EnsemblMetazoa"/>
        </authorList>
    </citation>
    <scope>IDENTIFICATION</scope>
</reference>
<accession>T1GE10</accession>
<sequence length="201" mass="22732">MEAYKNLYSDPKSPLSPIPPIPDSFNCNLLKTTPKTVIAKKPVVRTLAQRAQNQAANKARDIPRKPLIRIENPHGESVYNNPNRPCLQPSNSKLHQKRVEAKLGAGAGQHRCHCQCKQKLSQQKVEQKQYRAPSPVAPRALSPRIDNILKEAGLHKYAGLLKKEEIDYFVFKMLLEKDLTELGIPKNDIPSFMETIRKVSH</sequence>
<dbReference type="EnsemblMetazoa" id="MESCA001567-RA">
    <property type="protein sequence ID" value="MESCA001567-PA"/>
    <property type="gene ID" value="MESCA001567"/>
</dbReference>
<dbReference type="AlphaFoldDB" id="T1GE10"/>
<dbReference type="Proteomes" id="UP000015102">
    <property type="component" value="Unassembled WGS sequence"/>
</dbReference>
<name>T1GE10_MEGSC</name>
<keyword evidence="2" id="KW-1185">Reference proteome</keyword>
<reference evidence="2" key="1">
    <citation type="submission" date="2013-02" db="EMBL/GenBank/DDBJ databases">
        <authorList>
            <person name="Hughes D."/>
        </authorList>
    </citation>
    <scope>NUCLEOTIDE SEQUENCE</scope>
    <source>
        <strain>Durham</strain>
        <strain evidence="2">NC isolate 2 -- Noor lab</strain>
    </source>
</reference>
<dbReference type="EMBL" id="CAQQ02000945">
    <property type="status" value="NOT_ANNOTATED_CDS"/>
    <property type="molecule type" value="Genomic_DNA"/>
</dbReference>
<evidence type="ECO:0000313" key="2">
    <source>
        <dbReference type="Proteomes" id="UP000015102"/>
    </source>
</evidence>
<organism evidence="1 2">
    <name type="scientific">Megaselia scalaris</name>
    <name type="common">Humpbacked fly</name>
    <name type="synonym">Phora scalaris</name>
    <dbReference type="NCBI Taxonomy" id="36166"/>
    <lineage>
        <taxon>Eukaryota</taxon>
        <taxon>Metazoa</taxon>
        <taxon>Ecdysozoa</taxon>
        <taxon>Arthropoda</taxon>
        <taxon>Hexapoda</taxon>
        <taxon>Insecta</taxon>
        <taxon>Pterygota</taxon>
        <taxon>Neoptera</taxon>
        <taxon>Endopterygota</taxon>
        <taxon>Diptera</taxon>
        <taxon>Brachycera</taxon>
        <taxon>Muscomorpha</taxon>
        <taxon>Platypezoidea</taxon>
        <taxon>Phoridae</taxon>
        <taxon>Megaseliini</taxon>
        <taxon>Megaselia</taxon>
    </lineage>
</organism>
<dbReference type="OMA" id="MNIIQLA"/>
<dbReference type="Gene3D" id="1.10.150.50">
    <property type="entry name" value="Transcription Factor, Ets-1"/>
    <property type="match status" value="1"/>
</dbReference>
<protein>
    <recommendedName>
        <fullName evidence="3">SAM domain-containing protein</fullName>
    </recommendedName>
</protein>